<protein>
    <recommendedName>
        <fullName evidence="5">Rab proteins geranylgeranyltransferase component A</fullName>
    </recommendedName>
</protein>
<comment type="function">
    <text evidence="5">Substrate-binding subunit (component A) of the Rab geranylgeranyltransferase (GGTase) complex. Binds unprenylated Rab proteins and presents the substrate peptide to the catalytic component B. The component A is thought to be regenerated by transferring its prenylated Rab back to the donor membrane.</text>
</comment>
<dbReference type="GO" id="GO:0006886">
    <property type="term" value="P:intracellular protein transport"/>
    <property type="evidence" value="ECO:0007669"/>
    <property type="project" value="InterPro"/>
</dbReference>
<dbReference type="SUPFAM" id="SSF51905">
    <property type="entry name" value="FAD/NAD(P)-binding domain"/>
    <property type="match status" value="1"/>
</dbReference>
<dbReference type="FunFam" id="1.10.405.10:FF:000003">
    <property type="entry name" value="Rab proteins geranylgeranyltransferase component A"/>
    <property type="match status" value="1"/>
</dbReference>
<dbReference type="InterPro" id="IPR018203">
    <property type="entry name" value="GDP_dissociation_inhibitor"/>
</dbReference>
<proteinExistence type="inferred from homology"/>
<dbReference type="Pfam" id="PF22603">
    <property type="entry name" value="RAE1_2_domI_C"/>
    <property type="match status" value="1"/>
</dbReference>
<feature type="domain" description="RAE1/2" evidence="7">
    <location>
        <begin position="366"/>
        <end position="512"/>
    </location>
</feature>
<dbReference type="GO" id="GO:0016192">
    <property type="term" value="P:vesicle-mediated transport"/>
    <property type="evidence" value="ECO:0007669"/>
    <property type="project" value="TreeGrafter"/>
</dbReference>
<dbReference type="GO" id="GO:0005092">
    <property type="term" value="F:GDP-dissociation inhibitor activity"/>
    <property type="evidence" value="ECO:0007669"/>
    <property type="project" value="InterPro"/>
</dbReference>
<accession>A0A7G3AL22</accession>
<dbReference type="Gene3D" id="3.30.519.10">
    <property type="entry name" value="Guanine Nucleotide Dissociation Inhibitor, domain 2"/>
    <property type="match status" value="1"/>
</dbReference>
<dbReference type="EMBL" id="GITU01003253">
    <property type="protein sequence ID" value="MBC1171956.1"/>
    <property type="molecule type" value="Transcribed_RNA"/>
</dbReference>
<dbReference type="GO" id="GO:0005096">
    <property type="term" value="F:GTPase activator activity"/>
    <property type="evidence" value="ECO:0007669"/>
    <property type="project" value="UniProtKB-UniRule"/>
</dbReference>
<evidence type="ECO:0000256" key="6">
    <source>
        <dbReference type="SAM" id="MobiDB-lite"/>
    </source>
</evidence>
<evidence type="ECO:0000256" key="3">
    <source>
        <dbReference type="ARBA" id="ARBA00022468"/>
    </source>
</evidence>
<dbReference type="AlphaFoldDB" id="A0A7G3AL22"/>
<dbReference type="PIRSF" id="PIRSF016550">
    <property type="entry name" value="Rab_ger_ger_transf_A_euk"/>
    <property type="match status" value="1"/>
</dbReference>
<dbReference type="Pfam" id="PF00996">
    <property type="entry name" value="GDI"/>
    <property type="match status" value="2"/>
</dbReference>
<dbReference type="GO" id="GO:0005829">
    <property type="term" value="C:cytosol"/>
    <property type="evidence" value="ECO:0007669"/>
    <property type="project" value="UniProtKB-SubCell"/>
</dbReference>
<keyword evidence="3 5" id="KW-0343">GTPase activation</keyword>
<sequence length="550" mass="61768">MTDEREDLPREFDLTVIGTGLTESIVAAAASRVGKTVLHLDVNEYYGSYWASFNLKNLQGLREECSGGEQQQEMLESNGVQLWRHSNQVQNVQMQWHVPEQCDAEAEATTGWSKERIMRDSHKFNIDLAPKLLFARGAMVELLISSNICRYAEFRSVDRIATLYDGQIKTVPCSRADVFNTKEVSMVEKRILMKMLETCMQCEEGNEEFEYNRENTFRQFLETKHLPPKLIHYLLDAISMSNVHTSFEEGLHRVRRFIESLGRYGNTPFLFPMYGCGELPQCFCRLCAVFGGIYCLRRPIERITLQPDTPGSSGRRLAMEIGQQGSIQTDNIVFGSGTISITGEYQNRSCLAGLPEMIAPRKCGNMSRGIFLVDTPLGGAADNTGGGGVALLKLPPATDTPADKQGAFVIQLSHYSGTCPPGVFVIHITCDADIDPRLDLQPYVDQLLSTYESDVDEATTAPPEPTDAPAEAPRRAAKKPRILFSLYFTIPQCYKCDNYDKLPDGVHLACGPYLELDYDTSIQQGRELFHKIYPDEEFLPRCPEPEEIVF</sequence>
<dbReference type="GO" id="GO:0005968">
    <property type="term" value="C:Rab-protein geranylgeranyltransferase complex"/>
    <property type="evidence" value="ECO:0007669"/>
    <property type="project" value="UniProtKB-UniRule"/>
</dbReference>
<dbReference type="PANTHER" id="PTHR11787">
    <property type="entry name" value="RAB GDP-DISSOCIATION INHIBITOR"/>
    <property type="match status" value="1"/>
</dbReference>
<reference evidence="8" key="1">
    <citation type="journal article" date="2020" name="BMC">
        <title>Leishmania infection induces a limited differential gene expression in the sand fly midgut.</title>
        <authorList>
            <person name="Coutinho-Abreu I.V."/>
            <person name="Serafim T.D."/>
            <person name="Meneses C."/>
            <person name="Kamhawi S."/>
            <person name="Oliveira F."/>
            <person name="Valenzuela J.G."/>
        </authorList>
    </citation>
    <scope>NUCLEOTIDE SEQUENCE</scope>
    <source>
        <strain evidence="8">Jacobina</strain>
        <tissue evidence="8">Midgut</tissue>
    </source>
</reference>
<keyword evidence="4 5" id="KW-0963">Cytoplasm</keyword>
<evidence type="ECO:0000256" key="1">
    <source>
        <dbReference type="ARBA" id="ARBA00004514"/>
    </source>
</evidence>
<dbReference type="VEuPathDB" id="VectorBase:LLONM1_004979"/>
<dbReference type="Gene3D" id="3.50.50.60">
    <property type="entry name" value="FAD/NAD(P)-binding domain"/>
    <property type="match status" value="1"/>
</dbReference>
<evidence type="ECO:0000256" key="4">
    <source>
        <dbReference type="ARBA" id="ARBA00022490"/>
    </source>
</evidence>
<evidence type="ECO:0000259" key="7">
    <source>
        <dbReference type="Pfam" id="PF22603"/>
    </source>
</evidence>
<dbReference type="PRINTS" id="PR00891">
    <property type="entry name" value="RABGDIREP"/>
</dbReference>
<comment type="subcellular location">
    <subcellularLocation>
        <location evidence="1">Cytoplasm</location>
        <location evidence="1">Cytosol</location>
    </subcellularLocation>
</comment>
<evidence type="ECO:0000256" key="5">
    <source>
        <dbReference type="PIRNR" id="PIRNR016550"/>
    </source>
</evidence>
<dbReference type="PANTHER" id="PTHR11787:SF4">
    <property type="entry name" value="CHM, RAB ESCORT PROTEIN 1"/>
    <property type="match status" value="1"/>
</dbReference>
<comment type="similarity">
    <text evidence="2 5">Belongs to the Rab GDI family.</text>
</comment>
<evidence type="ECO:0000256" key="2">
    <source>
        <dbReference type="ARBA" id="ARBA00005593"/>
    </source>
</evidence>
<feature type="region of interest" description="Disordered" evidence="6">
    <location>
        <begin position="454"/>
        <end position="475"/>
    </location>
</feature>
<dbReference type="InterPro" id="IPR001738">
    <property type="entry name" value="Rab_escort"/>
</dbReference>
<dbReference type="InterPro" id="IPR036188">
    <property type="entry name" value="FAD/NAD-bd_sf"/>
</dbReference>
<dbReference type="GO" id="GO:0007264">
    <property type="term" value="P:small GTPase-mediated signal transduction"/>
    <property type="evidence" value="ECO:0007669"/>
    <property type="project" value="UniProtKB-UniRule"/>
</dbReference>
<organism evidence="8">
    <name type="scientific">Lutzomyia longipalpis</name>
    <name type="common">Sand fly</name>
    <dbReference type="NCBI Taxonomy" id="7200"/>
    <lineage>
        <taxon>Eukaryota</taxon>
        <taxon>Metazoa</taxon>
        <taxon>Ecdysozoa</taxon>
        <taxon>Arthropoda</taxon>
        <taxon>Hexapoda</taxon>
        <taxon>Insecta</taxon>
        <taxon>Pterygota</taxon>
        <taxon>Neoptera</taxon>
        <taxon>Endopterygota</taxon>
        <taxon>Diptera</taxon>
        <taxon>Nematocera</taxon>
        <taxon>Psychodoidea</taxon>
        <taxon>Psychodidae</taxon>
        <taxon>Lutzomyia</taxon>
        <taxon>Lutzomyia</taxon>
    </lineage>
</organism>
<dbReference type="PRINTS" id="PR00893">
    <property type="entry name" value="RABESCORT"/>
</dbReference>
<name>A0A7G3AL22_LUTLO</name>
<dbReference type="GO" id="GO:0005634">
    <property type="term" value="C:nucleus"/>
    <property type="evidence" value="ECO:0007669"/>
    <property type="project" value="TreeGrafter"/>
</dbReference>
<dbReference type="Gene3D" id="1.10.405.10">
    <property type="entry name" value="Guanine Nucleotide Dissociation Inhibitor, domain 1"/>
    <property type="match status" value="1"/>
</dbReference>
<evidence type="ECO:0000313" key="8">
    <source>
        <dbReference type="EMBL" id="MBC1171956.1"/>
    </source>
</evidence>
<dbReference type="InterPro" id="IPR054420">
    <property type="entry name" value="RAE1_2_domI_C"/>
</dbReference>